<dbReference type="AlphaFoldDB" id="D2BE67"/>
<evidence type="ECO:0000256" key="1">
    <source>
        <dbReference type="SAM" id="MobiDB-lite"/>
    </source>
</evidence>
<dbReference type="EMBL" id="CP001814">
    <property type="protein sequence ID" value="ACZ90113.1"/>
    <property type="molecule type" value="Genomic_DNA"/>
</dbReference>
<evidence type="ECO:0000313" key="2">
    <source>
        <dbReference type="EMBL" id="ACZ90113.1"/>
    </source>
</evidence>
<feature type="region of interest" description="Disordered" evidence="1">
    <location>
        <begin position="13"/>
        <end position="38"/>
    </location>
</feature>
<dbReference type="Proteomes" id="UP000002029">
    <property type="component" value="Chromosome"/>
</dbReference>
<accession>D2BE67</accession>
<dbReference type="HOGENOM" id="CLU_1814771_0_0_11"/>
<keyword evidence="3" id="KW-1185">Reference proteome</keyword>
<dbReference type="eggNOG" id="ENOG502ZPIM">
    <property type="taxonomic scope" value="Bacteria"/>
</dbReference>
<gene>
    <name evidence="2" type="ordered locus">Sros_7430</name>
</gene>
<dbReference type="InterPro" id="IPR038468">
    <property type="entry name" value="MmpS_C"/>
</dbReference>
<dbReference type="Gene3D" id="2.60.40.2880">
    <property type="entry name" value="MmpS1-5, C-terminal soluble domain"/>
    <property type="match status" value="1"/>
</dbReference>
<sequence>MVVLAVAACGGTDETAAASPSAATPASSQSPARSSAPQTKAYEVTLEVNGKGKIYQPIAYFADTNGSESDVTLPWKKTVAIDLTAAEQEAGYLISVIPGAVRDSKGMLEPAKCRILVDGKEVATNDGGENTCKHTLKSASRP</sequence>
<organism evidence="2 3">
    <name type="scientific">Streptosporangium roseum (strain ATCC 12428 / DSM 43021 / JCM 3005 / KCTC 9067 / NCIMB 10171 / NRRL 2505 / NI 9100)</name>
    <dbReference type="NCBI Taxonomy" id="479432"/>
    <lineage>
        <taxon>Bacteria</taxon>
        <taxon>Bacillati</taxon>
        <taxon>Actinomycetota</taxon>
        <taxon>Actinomycetes</taxon>
        <taxon>Streptosporangiales</taxon>
        <taxon>Streptosporangiaceae</taxon>
        <taxon>Streptosporangium</taxon>
    </lineage>
</organism>
<feature type="compositionally biased region" description="Low complexity" evidence="1">
    <location>
        <begin position="15"/>
        <end position="38"/>
    </location>
</feature>
<proteinExistence type="predicted"/>
<reference evidence="2 3" key="1">
    <citation type="journal article" date="2010" name="Stand. Genomic Sci.">
        <title>Complete genome sequence of Streptosporangium roseum type strain (NI 9100).</title>
        <authorList>
            <person name="Nolan M."/>
            <person name="Sikorski J."/>
            <person name="Jando M."/>
            <person name="Lucas S."/>
            <person name="Lapidus A."/>
            <person name="Glavina Del Rio T."/>
            <person name="Chen F."/>
            <person name="Tice H."/>
            <person name="Pitluck S."/>
            <person name="Cheng J.F."/>
            <person name="Chertkov O."/>
            <person name="Sims D."/>
            <person name="Meincke L."/>
            <person name="Brettin T."/>
            <person name="Han C."/>
            <person name="Detter J.C."/>
            <person name="Bruce D."/>
            <person name="Goodwin L."/>
            <person name="Land M."/>
            <person name="Hauser L."/>
            <person name="Chang Y.J."/>
            <person name="Jeffries C.D."/>
            <person name="Ivanova N."/>
            <person name="Mavromatis K."/>
            <person name="Mikhailova N."/>
            <person name="Chen A."/>
            <person name="Palaniappan K."/>
            <person name="Chain P."/>
            <person name="Rohde M."/>
            <person name="Goker M."/>
            <person name="Bristow J."/>
            <person name="Eisen J.A."/>
            <person name="Markowitz V."/>
            <person name="Hugenholtz P."/>
            <person name="Kyrpides N.C."/>
            <person name="Klenk H.P."/>
        </authorList>
    </citation>
    <scope>NUCLEOTIDE SEQUENCE [LARGE SCALE GENOMIC DNA]</scope>
    <source>
        <strain evidence="3">ATCC 12428 / DSM 43021 / JCM 3005 / NI 9100</strain>
    </source>
</reference>
<dbReference type="KEGG" id="sro:Sros_7430"/>
<protein>
    <submittedName>
        <fullName evidence="2">Uncharacterized protein</fullName>
    </submittedName>
</protein>
<name>D2BE67_STRRD</name>
<evidence type="ECO:0000313" key="3">
    <source>
        <dbReference type="Proteomes" id="UP000002029"/>
    </source>
</evidence>